<dbReference type="OrthoDB" id="194027at2759"/>
<feature type="chain" id="PRO_5035319617" evidence="2">
    <location>
        <begin position="21"/>
        <end position="493"/>
    </location>
</feature>
<keyword evidence="4" id="KW-1185">Reference proteome</keyword>
<feature type="compositionally biased region" description="Low complexity" evidence="1">
    <location>
        <begin position="288"/>
        <end position="300"/>
    </location>
</feature>
<feature type="compositionally biased region" description="Acidic residues" evidence="1">
    <location>
        <begin position="482"/>
        <end position="493"/>
    </location>
</feature>
<comment type="caution">
    <text evidence="3">The sequence shown here is derived from an EMBL/GenBank/DDBJ whole genome shotgun (WGS) entry which is preliminary data.</text>
</comment>
<keyword evidence="2" id="KW-0732">Signal</keyword>
<name>A0A8J6CBL9_DIALT</name>
<protein>
    <submittedName>
        <fullName evidence="3">Uncharacterized protein</fullName>
    </submittedName>
</protein>
<dbReference type="EMBL" id="JAGTXO010000014">
    <property type="protein sequence ID" value="KAG8463835.1"/>
    <property type="molecule type" value="Genomic_DNA"/>
</dbReference>
<organism evidence="3 4">
    <name type="scientific">Diacronema lutheri</name>
    <name type="common">Unicellular marine alga</name>
    <name type="synonym">Monochrysis lutheri</name>
    <dbReference type="NCBI Taxonomy" id="2081491"/>
    <lineage>
        <taxon>Eukaryota</taxon>
        <taxon>Haptista</taxon>
        <taxon>Haptophyta</taxon>
        <taxon>Pavlovophyceae</taxon>
        <taxon>Pavlovales</taxon>
        <taxon>Pavlovaceae</taxon>
        <taxon>Diacronema</taxon>
    </lineage>
</organism>
<sequence>MAVLLLRVLVFSACSASTRSWVATGAAPPRAFAGRIAPRRSAPIAAQPSRGAGSGARDLPRKLLLQTAIQSQLSYAQEFKNELMGRWLCSFLGHEHLRVARTGDYGSGRITYRGLDGGLRCSWSEYLRTMLSSGPQTYEVQYRVGTADIAHWPQPQPQPSADGGASEGPQPTSASGQPYPWAAASASRRANPYLQQAQPTLRAYTEVIEPRRVARSLMQVREQLASEWEEDLVVLAREGSELRGWFCEKQARLEHDRRAERPGGASNGLLTADELCNVAPRDASQRLSSSASGAGTASSPAGPPDARAGGDDVAPAAASGMDDAPACALLAELFAGAKACWPDSSSPFRALNYDLLGRALSREATVRAAASLKEAASTAATADWLLAELDLWLPTCEAPERRYEGGHFVLHLLEQGPGVRTAADGSVALLDPARAIDELLAHRARVAAEWVEVMRLTAQEHAELMRADLTKQLDAEMSSGGDDGDGDDDMPLI</sequence>
<accession>A0A8J6CBL9</accession>
<evidence type="ECO:0000313" key="4">
    <source>
        <dbReference type="Proteomes" id="UP000751190"/>
    </source>
</evidence>
<feature type="signal peptide" evidence="2">
    <location>
        <begin position="1"/>
        <end position="20"/>
    </location>
</feature>
<proteinExistence type="predicted"/>
<evidence type="ECO:0000256" key="2">
    <source>
        <dbReference type="SAM" id="SignalP"/>
    </source>
</evidence>
<evidence type="ECO:0000256" key="1">
    <source>
        <dbReference type="SAM" id="MobiDB-lite"/>
    </source>
</evidence>
<gene>
    <name evidence="3" type="ORF">KFE25_000003</name>
</gene>
<dbReference type="AlphaFoldDB" id="A0A8J6CBL9"/>
<reference evidence="3" key="1">
    <citation type="submission" date="2021-05" db="EMBL/GenBank/DDBJ databases">
        <title>The genome of the haptophyte Pavlova lutheri (Diacronema luteri, Pavlovales) - a model for lipid biosynthesis in eukaryotic algae.</title>
        <authorList>
            <person name="Hulatt C.J."/>
            <person name="Posewitz M.C."/>
        </authorList>
    </citation>
    <scope>NUCLEOTIDE SEQUENCE</scope>
    <source>
        <strain evidence="3">NIVA-4/92</strain>
    </source>
</reference>
<feature type="region of interest" description="Disordered" evidence="1">
    <location>
        <begin position="282"/>
        <end position="317"/>
    </location>
</feature>
<feature type="region of interest" description="Disordered" evidence="1">
    <location>
        <begin position="474"/>
        <end position="493"/>
    </location>
</feature>
<feature type="region of interest" description="Disordered" evidence="1">
    <location>
        <begin position="150"/>
        <end position="181"/>
    </location>
</feature>
<dbReference type="Proteomes" id="UP000751190">
    <property type="component" value="Unassembled WGS sequence"/>
</dbReference>
<evidence type="ECO:0000313" key="3">
    <source>
        <dbReference type="EMBL" id="KAG8463835.1"/>
    </source>
</evidence>